<dbReference type="InterPro" id="IPR056935">
    <property type="entry name" value="Rv0428c-like_C"/>
</dbReference>
<dbReference type="Proteomes" id="UP000307087">
    <property type="component" value="Unassembled WGS sequence"/>
</dbReference>
<organism evidence="3 4">
    <name type="scientific">Nocardioides caeni</name>
    <dbReference type="NCBI Taxonomy" id="574700"/>
    <lineage>
        <taxon>Bacteria</taxon>
        <taxon>Bacillati</taxon>
        <taxon>Actinomycetota</taxon>
        <taxon>Actinomycetes</taxon>
        <taxon>Propionibacteriales</taxon>
        <taxon>Nocardioidaceae</taxon>
        <taxon>Nocardioides</taxon>
    </lineage>
</organism>
<feature type="compositionally biased region" description="Basic and acidic residues" evidence="1">
    <location>
        <begin position="1"/>
        <end position="11"/>
    </location>
</feature>
<comment type="caution">
    <text evidence="3">The sequence shown here is derived from an EMBL/GenBank/DDBJ whole genome shotgun (WGS) entry which is preliminary data.</text>
</comment>
<proteinExistence type="predicted"/>
<dbReference type="PROSITE" id="PS51186">
    <property type="entry name" value="GNAT"/>
    <property type="match status" value="1"/>
</dbReference>
<dbReference type="RefSeq" id="WP_136561790.1">
    <property type="nucleotide sequence ID" value="NZ_STGW01000002.1"/>
</dbReference>
<dbReference type="GO" id="GO:0016747">
    <property type="term" value="F:acyltransferase activity, transferring groups other than amino-acyl groups"/>
    <property type="evidence" value="ECO:0007669"/>
    <property type="project" value="InterPro"/>
</dbReference>
<protein>
    <submittedName>
        <fullName evidence="3">GNAT family N-acetyltransferase</fullName>
    </submittedName>
</protein>
<dbReference type="OrthoDB" id="9775595at2"/>
<keyword evidence="3" id="KW-0808">Transferase</keyword>
<dbReference type="SUPFAM" id="SSF55729">
    <property type="entry name" value="Acyl-CoA N-acyltransferases (Nat)"/>
    <property type="match status" value="1"/>
</dbReference>
<dbReference type="InterPro" id="IPR000182">
    <property type="entry name" value="GNAT_dom"/>
</dbReference>
<dbReference type="CDD" id="cd04301">
    <property type="entry name" value="NAT_SF"/>
    <property type="match status" value="1"/>
</dbReference>
<dbReference type="AlphaFoldDB" id="A0A4S8NMP4"/>
<feature type="domain" description="N-acetyltransferase" evidence="2">
    <location>
        <begin position="189"/>
        <end position="317"/>
    </location>
</feature>
<evidence type="ECO:0000313" key="3">
    <source>
        <dbReference type="EMBL" id="THV17855.1"/>
    </source>
</evidence>
<sequence>MADVRGPHDSGKSTAEGIGQHRLGPHVVGQRVVVRRVVRGETGPTGGPAFTDLLGTCLAWADGVCRVQPEDGPAVSIAVADIVSGKPVPPRPSHRLRVSAREAELHTATLWPAVERVALGEWQLRCDPAPTGRVLKRANSCLAMGDPGQPVPSALDTVRSFYAERGRQPLVQVESGSAVEDEVLAAGWTAVPQGESELWLASVAVVRRSLGAVPDRVELEISGPRAVASVGDACDPLAEGRAAVDGDWIGLHGLLVDPTHRRRGLGRTVVAELLEWGAEQGALTAWLHVETDNDAALAFWEGLGVLPHHGCRYYVAG</sequence>
<evidence type="ECO:0000313" key="4">
    <source>
        <dbReference type="Proteomes" id="UP000307087"/>
    </source>
</evidence>
<dbReference type="PANTHER" id="PTHR43072">
    <property type="entry name" value="N-ACETYLTRANSFERASE"/>
    <property type="match status" value="1"/>
</dbReference>
<keyword evidence="4" id="KW-1185">Reference proteome</keyword>
<reference evidence="3 4" key="1">
    <citation type="journal article" date="2009" name="Int. J. Syst. Evol. Microbiol.">
        <title>Nocardioides caeni sp. nov., isolated from wastewater.</title>
        <authorList>
            <person name="Yoon J.H."/>
            <person name="Kang S.J."/>
            <person name="Park S."/>
            <person name="Kim W."/>
            <person name="Oh T.K."/>
        </authorList>
    </citation>
    <scope>NUCLEOTIDE SEQUENCE [LARGE SCALE GENOMIC DNA]</scope>
    <source>
        <strain evidence="3 4">DSM 23134</strain>
    </source>
</reference>
<evidence type="ECO:0000259" key="2">
    <source>
        <dbReference type="PROSITE" id="PS51186"/>
    </source>
</evidence>
<evidence type="ECO:0000256" key="1">
    <source>
        <dbReference type="SAM" id="MobiDB-lite"/>
    </source>
</evidence>
<gene>
    <name evidence="3" type="ORF">E9934_05180</name>
</gene>
<dbReference type="Gene3D" id="3.40.630.30">
    <property type="match status" value="1"/>
</dbReference>
<name>A0A4S8NMP4_9ACTN</name>
<dbReference type="Pfam" id="PF24553">
    <property type="entry name" value="Rv0428c_C"/>
    <property type="match status" value="1"/>
</dbReference>
<accession>A0A4S8NMP4</accession>
<dbReference type="InterPro" id="IPR016181">
    <property type="entry name" value="Acyl_CoA_acyltransferase"/>
</dbReference>
<feature type="region of interest" description="Disordered" evidence="1">
    <location>
        <begin position="1"/>
        <end position="22"/>
    </location>
</feature>
<dbReference type="EMBL" id="STGW01000002">
    <property type="protein sequence ID" value="THV17855.1"/>
    <property type="molecule type" value="Genomic_DNA"/>
</dbReference>